<evidence type="ECO:0000313" key="3">
    <source>
        <dbReference type="EMBL" id="ACL71373.1"/>
    </source>
</evidence>
<keyword evidence="1" id="KW-1133">Transmembrane helix</keyword>
<evidence type="ECO:0000256" key="1">
    <source>
        <dbReference type="SAM" id="Phobius"/>
    </source>
</evidence>
<dbReference type="Proteomes" id="UP000002383">
    <property type="component" value="Chromosome"/>
</dbReference>
<reference evidence="3 4" key="1">
    <citation type="journal article" date="2011" name="Stand. Genomic Sci.">
        <title>Complete genome sequence of 'Thioalkalivibrio sulfidophilus' HL-EbGr7.</title>
        <authorList>
            <person name="Muyzer G."/>
            <person name="Sorokin D.Y."/>
            <person name="Mavromatis K."/>
            <person name="Lapidus A."/>
            <person name="Clum A."/>
            <person name="Ivanova N."/>
            <person name="Pati A."/>
            <person name="d'Haeseleer P."/>
            <person name="Woyke T."/>
            <person name="Kyrpides N.C."/>
        </authorList>
    </citation>
    <scope>NUCLEOTIDE SEQUENCE [LARGE SCALE GENOMIC DNA]</scope>
    <source>
        <strain evidence="3 4">HL-EbGR7</strain>
    </source>
</reference>
<proteinExistence type="predicted"/>
<keyword evidence="1" id="KW-0472">Membrane</keyword>
<gene>
    <name evidence="3" type="ordered locus">Tgr7_0274</name>
</gene>
<accession>B8GU90</accession>
<dbReference type="KEGG" id="tgr:Tgr7_0274"/>
<organism evidence="3 4">
    <name type="scientific">Thioalkalivibrio sulfidiphilus (strain HL-EbGR7)</name>
    <dbReference type="NCBI Taxonomy" id="396588"/>
    <lineage>
        <taxon>Bacteria</taxon>
        <taxon>Pseudomonadati</taxon>
        <taxon>Pseudomonadota</taxon>
        <taxon>Gammaproteobacteria</taxon>
        <taxon>Chromatiales</taxon>
        <taxon>Ectothiorhodospiraceae</taxon>
        <taxon>Thioalkalivibrio</taxon>
    </lineage>
</organism>
<evidence type="ECO:0000256" key="2">
    <source>
        <dbReference type="SAM" id="SignalP"/>
    </source>
</evidence>
<sequence length="780" mass="83593" precursor="true">MRFALTPIAAGVGLAMMAGLAGAATQLEFEPTIDLSVPEEPAGEGTALGISANKSKLFRHQDGTLVMIYGDAVTPPVGVDEEDFLVYDLKGQAERTPRDIFVRTCQDGADRGDGTTKTCNVESDWTAPVNVSQAATLSSIESDWRGEGLETYWGDAEKPNGFINPQTGMTVVSWVSHYCPGLVDGEPTAITAPEIDRAPTSQRARLYIERDSRVIPFTCTWVAHSLDRGVTWQPAVQLSTGERAAKQDVNRGTQTWWAVTWQEDPTGLELGQAEGPGDGASGANISGGTDVWYARATAVGTGWADSGVDNSTMTWLPAVRLTDNFEGKSGTPGSLNIVFDNIGNPVDDDDIEKGRAGAARANLGSVANTVIVAWEETKGSQGLDEGKFIRYLSFPYNTPPQGGEIEGITVGTPGCIISDPERNARRVRFVTQSPADAGTGGIQIGIFWKEGVVSQGGPSDIMFRAGIGGVAASNMLPAVDSGCATSVYEETQLLNHDRAQNISSQTKLVASSGYNNLHDDTQEQFTENALAHRGLLRGRDMWLGYSYTENLALLTYLNADNYNFWIRKFNVDAFNADPDSAWARPVRVTSQEDPSVNVREPRLVGTPQSGPACDPGAGLTEECRNADVFFVAWGTQTNVSPWAPVEAEELGLYITRTTDAGQTFEPVVQLSTAQGVFGGPLVDDEEAERAFESQLQARPDGNKIYAVWNQDVTDPLTGESTGETNAVFTSGVPVEIPVTPRRSSGGGCAYNPGAAMDWTLPGLIAAALLALGWRRRMNRG</sequence>
<dbReference type="InterPro" id="IPR036278">
    <property type="entry name" value="Sialidase_sf"/>
</dbReference>
<dbReference type="SUPFAM" id="SSF50939">
    <property type="entry name" value="Sialidases"/>
    <property type="match status" value="1"/>
</dbReference>
<dbReference type="NCBIfam" id="NF033191">
    <property type="entry name" value="JDVT-CTERM"/>
    <property type="match status" value="1"/>
</dbReference>
<name>B8GU90_THISH</name>
<feature type="signal peptide" evidence="2">
    <location>
        <begin position="1"/>
        <end position="23"/>
    </location>
</feature>
<keyword evidence="1" id="KW-0812">Transmembrane</keyword>
<protein>
    <submittedName>
        <fullName evidence="3">Uncharacterized protein</fullName>
    </submittedName>
</protein>
<dbReference type="NCBIfam" id="NF040591">
    <property type="entry name" value="choice_anch_O"/>
    <property type="match status" value="1"/>
</dbReference>
<dbReference type="RefSeq" id="WP_012636862.1">
    <property type="nucleotide sequence ID" value="NC_011901.1"/>
</dbReference>
<dbReference type="AlphaFoldDB" id="B8GU90"/>
<keyword evidence="4" id="KW-1185">Reference proteome</keyword>
<dbReference type="EMBL" id="CP001339">
    <property type="protein sequence ID" value="ACL71373.1"/>
    <property type="molecule type" value="Genomic_DNA"/>
</dbReference>
<evidence type="ECO:0000313" key="4">
    <source>
        <dbReference type="Proteomes" id="UP000002383"/>
    </source>
</evidence>
<keyword evidence="2" id="KW-0732">Signal</keyword>
<feature type="transmembrane region" description="Helical" evidence="1">
    <location>
        <begin position="755"/>
        <end position="773"/>
    </location>
</feature>
<feature type="chain" id="PRO_5002873316" evidence="2">
    <location>
        <begin position="24"/>
        <end position="780"/>
    </location>
</feature>
<dbReference type="OrthoDB" id="8913567at2"/>
<dbReference type="eggNOG" id="ENOG50300BX">
    <property type="taxonomic scope" value="Bacteria"/>
</dbReference>
<dbReference type="HOGENOM" id="CLU_358996_0_0_6"/>